<keyword evidence="2" id="KW-1003">Cell membrane</keyword>
<evidence type="ECO:0000256" key="4">
    <source>
        <dbReference type="ARBA" id="ARBA00022989"/>
    </source>
</evidence>
<evidence type="ECO:0000256" key="5">
    <source>
        <dbReference type="ARBA" id="ARBA00023136"/>
    </source>
</evidence>
<dbReference type="PANTHER" id="PTHR30250">
    <property type="entry name" value="PST FAMILY PREDICTED COLANIC ACID TRANSPORTER"/>
    <property type="match status" value="1"/>
</dbReference>
<proteinExistence type="predicted"/>
<protein>
    <recommendedName>
        <fullName evidence="8">Polysaccharide biosynthesis protein C-terminal domain-containing protein</fullName>
    </recommendedName>
</protein>
<keyword evidence="4 6" id="KW-1133">Transmembrane helix</keyword>
<dbReference type="PANTHER" id="PTHR30250:SF11">
    <property type="entry name" value="O-ANTIGEN TRANSPORTER-RELATED"/>
    <property type="match status" value="1"/>
</dbReference>
<dbReference type="GO" id="GO:0005886">
    <property type="term" value="C:plasma membrane"/>
    <property type="evidence" value="ECO:0007669"/>
    <property type="project" value="UniProtKB-SubCell"/>
</dbReference>
<feature type="non-terminal residue" evidence="7">
    <location>
        <position position="235"/>
    </location>
</feature>
<dbReference type="EMBL" id="BARS01047999">
    <property type="protein sequence ID" value="GAG31761.1"/>
    <property type="molecule type" value="Genomic_DNA"/>
</dbReference>
<organism evidence="7">
    <name type="scientific">marine sediment metagenome</name>
    <dbReference type="NCBI Taxonomy" id="412755"/>
    <lineage>
        <taxon>unclassified sequences</taxon>
        <taxon>metagenomes</taxon>
        <taxon>ecological metagenomes</taxon>
    </lineage>
</organism>
<name>X0Y4I4_9ZZZZ</name>
<keyword evidence="3 6" id="KW-0812">Transmembrane</keyword>
<feature type="transmembrane region" description="Helical" evidence="6">
    <location>
        <begin position="99"/>
        <end position="118"/>
    </location>
</feature>
<evidence type="ECO:0000256" key="1">
    <source>
        <dbReference type="ARBA" id="ARBA00004651"/>
    </source>
</evidence>
<feature type="transmembrane region" description="Helical" evidence="6">
    <location>
        <begin position="192"/>
        <end position="214"/>
    </location>
</feature>
<dbReference type="InterPro" id="IPR050833">
    <property type="entry name" value="Poly_Biosynth_Transport"/>
</dbReference>
<reference evidence="7" key="1">
    <citation type="journal article" date="2014" name="Front. Microbiol.">
        <title>High frequency of phylogenetically diverse reductive dehalogenase-homologous genes in deep subseafloor sedimentary metagenomes.</title>
        <authorList>
            <person name="Kawai M."/>
            <person name="Futagami T."/>
            <person name="Toyoda A."/>
            <person name="Takaki Y."/>
            <person name="Nishi S."/>
            <person name="Hori S."/>
            <person name="Arai W."/>
            <person name="Tsubouchi T."/>
            <person name="Morono Y."/>
            <person name="Uchiyama I."/>
            <person name="Ito T."/>
            <person name="Fujiyama A."/>
            <person name="Inagaki F."/>
            <person name="Takami H."/>
        </authorList>
    </citation>
    <scope>NUCLEOTIDE SEQUENCE</scope>
    <source>
        <strain evidence="7">Expedition CK06-06</strain>
    </source>
</reference>
<comment type="caution">
    <text evidence="7">The sequence shown here is derived from an EMBL/GenBank/DDBJ whole genome shotgun (WGS) entry which is preliminary data.</text>
</comment>
<gene>
    <name evidence="7" type="ORF">S01H1_72019</name>
</gene>
<feature type="transmembrane region" description="Helical" evidence="6">
    <location>
        <begin position="53"/>
        <end position="78"/>
    </location>
</feature>
<feature type="transmembrane region" description="Helical" evidence="6">
    <location>
        <begin position="165"/>
        <end position="186"/>
    </location>
</feature>
<evidence type="ECO:0000256" key="2">
    <source>
        <dbReference type="ARBA" id="ARBA00022475"/>
    </source>
</evidence>
<comment type="subcellular location">
    <subcellularLocation>
        <location evidence="1">Cell membrane</location>
        <topology evidence="1">Multi-pass membrane protein</topology>
    </subcellularLocation>
</comment>
<evidence type="ECO:0000313" key="7">
    <source>
        <dbReference type="EMBL" id="GAG31761.1"/>
    </source>
</evidence>
<evidence type="ECO:0000256" key="6">
    <source>
        <dbReference type="SAM" id="Phobius"/>
    </source>
</evidence>
<evidence type="ECO:0008006" key="8">
    <source>
        <dbReference type="Google" id="ProtNLM"/>
    </source>
</evidence>
<feature type="transmembrane region" description="Helical" evidence="6">
    <location>
        <begin position="130"/>
        <end position="153"/>
    </location>
</feature>
<accession>X0Y4I4</accession>
<evidence type="ECO:0000256" key="3">
    <source>
        <dbReference type="ARBA" id="ARBA00022692"/>
    </source>
</evidence>
<keyword evidence="5 6" id="KW-0472">Membrane</keyword>
<sequence length="235" mass="25668">MKTKLPRLSDIRSSTKTLLNYSLPRVPAGFALAGLLTLGPLLAGYVGGLREAGFFVVGQSVFRIMESAIVGFGLVALPKISQLLAKDKAEFLKSKIEDILIMIFQLGLFVTIHTFIWSKEIVLVWLGSEYINAVPIMKIIILSLGPYLGYVVLRSIVDAVEVRAINTFNLSLSLVIAAVISIIFIYAGFGVIGLAIGTTVGFAALGIMTSSYLMRRYQISFENFMLQSVLLLNIL</sequence>
<dbReference type="AlphaFoldDB" id="X0Y4I4"/>